<dbReference type="Gene3D" id="1.10.357.10">
    <property type="entry name" value="Tetracycline Repressor, domain 2"/>
    <property type="match status" value="1"/>
</dbReference>
<reference evidence="4" key="2">
    <citation type="journal article" date="2022" name="Res Sq">
        <title>Evolution of multicellular longitudinally dividing oral cavity symbionts (Neisseriaceae).</title>
        <authorList>
            <person name="Nyongesa S."/>
            <person name="Weber P."/>
            <person name="Bernet E."/>
            <person name="Pullido F."/>
            <person name="Nieckarz M."/>
            <person name="Delaby M."/>
            <person name="Nieves C."/>
            <person name="Viehboeck T."/>
            <person name="Krause N."/>
            <person name="Rivera-Millot A."/>
            <person name="Nakamura A."/>
            <person name="Vischer N."/>
            <person name="VanNieuwenhze M."/>
            <person name="Brun Y."/>
            <person name="Cava F."/>
            <person name="Bulgheresi S."/>
            <person name="Veyrier F."/>
        </authorList>
    </citation>
    <scope>NUCLEOTIDE SEQUENCE</scope>
    <source>
        <strain evidence="4">SAG 1488-6</strain>
    </source>
</reference>
<evidence type="ECO:0000313" key="4">
    <source>
        <dbReference type="EMBL" id="UOO91503.1"/>
    </source>
</evidence>
<gene>
    <name evidence="4" type="ORF">LVJ81_07445</name>
</gene>
<dbReference type="Pfam" id="PF00440">
    <property type="entry name" value="TetR_N"/>
    <property type="match status" value="1"/>
</dbReference>
<protein>
    <submittedName>
        <fullName evidence="4">TetR/AcrR family transcriptional regulator</fullName>
    </submittedName>
</protein>
<sequence>MTTTYKRSSTMQARLEQNKKAIFQAARTLVAKGGFKEAQMVAIAEEAGVSTGLIYRYYPNKHELLVEILAQANQQEVDILNAIIARQDEDVVHKLRSAVMTFVCRALSGPHLAYAFIAEPVDTYIEAERLRCRRLLSNTFKTLLLLGMAEKTFAIDDVDTTCACIVGSMLEGVISPVTPSTETIHDKVRLASWIADFCVNAVCKQPQP</sequence>
<evidence type="ECO:0000259" key="3">
    <source>
        <dbReference type="PROSITE" id="PS50977"/>
    </source>
</evidence>
<feature type="DNA-binding region" description="H-T-H motif" evidence="2">
    <location>
        <begin position="39"/>
        <end position="58"/>
    </location>
</feature>
<dbReference type="SUPFAM" id="SSF46689">
    <property type="entry name" value="Homeodomain-like"/>
    <property type="match status" value="1"/>
</dbReference>
<dbReference type="PANTHER" id="PTHR30055:SF226">
    <property type="entry name" value="HTH-TYPE TRANSCRIPTIONAL REGULATOR PKSA"/>
    <property type="match status" value="1"/>
</dbReference>
<dbReference type="PRINTS" id="PR00455">
    <property type="entry name" value="HTHTETR"/>
</dbReference>
<keyword evidence="1 2" id="KW-0238">DNA-binding</keyword>
<evidence type="ECO:0000256" key="1">
    <source>
        <dbReference type="ARBA" id="ARBA00023125"/>
    </source>
</evidence>
<reference evidence="4" key="1">
    <citation type="submission" date="2021-12" db="EMBL/GenBank/DDBJ databases">
        <authorList>
            <person name="Veyrier F.J."/>
        </authorList>
    </citation>
    <scope>NUCLEOTIDE SEQUENCE</scope>
    <source>
        <strain evidence="4">SAG 1488-6</strain>
    </source>
</reference>
<dbReference type="PANTHER" id="PTHR30055">
    <property type="entry name" value="HTH-TYPE TRANSCRIPTIONAL REGULATOR RUTR"/>
    <property type="match status" value="1"/>
</dbReference>
<organism evidence="4 5">
    <name type="scientific">Vitreoscilla stercoraria</name>
    <dbReference type="NCBI Taxonomy" id="61"/>
    <lineage>
        <taxon>Bacteria</taxon>
        <taxon>Pseudomonadati</taxon>
        <taxon>Pseudomonadota</taxon>
        <taxon>Betaproteobacteria</taxon>
        <taxon>Neisseriales</taxon>
        <taxon>Neisseriaceae</taxon>
        <taxon>Vitreoscilla</taxon>
    </lineage>
</organism>
<dbReference type="InterPro" id="IPR050109">
    <property type="entry name" value="HTH-type_TetR-like_transc_reg"/>
</dbReference>
<evidence type="ECO:0000313" key="5">
    <source>
        <dbReference type="Proteomes" id="UP000832034"/>
    </source>
</evidence>
<dbReference type="RefSeq" id="WP_019959041.1">
    <property type="nucleotide sequence ID" value="NZ_CP091512.1"/>
</dbReference>
<proteinExistence type="predicted"/>
<dbReference type="InterPro" id="IPR001647">
    <property type="entry name" value="HTH_TetR"/>
</dbReference>
<feature type="domain" description="HTH tetR-type" evidence="3">
    <location>
        <begin position="16"/>
        <end position="76"/>
    </location>
</feature>
<dbReference type="EMBL" id="CP091512">
    <property type="protein sequence ID" value="UOO91503.1"/>
    <property type="molecule type" value="Genomic_DNA"/>
</dbReference>
<dbReference type="InterPro" id="IPR009057">
    <property type="entry name" value="Homeodomain-like_sf"/>
</dbReference>
<accession>A0ABY4EAD6</accession>
<keyword evidence="5" id="KW-1185">Reference proteome</keyword>
<dbReference type="PROSITE" id="PS50977">
    <property type="entry name" value="HTH_TETR_2"/>
    <property type="match status" value="1"/>
</dbReference>
<evidence type="ECO:0000256" key="2">
    <source>
        <dbReference type="PROSITE-ProRule" id="PRU00335"/>
    </source>
</evidence>
<dbReference type="Proteomes" id="UP000832034">
    <property type="component" value="Chromosome"/>
</dbReference>
<name>A0ABY4EAD6_VITST</name>